<dbReference type="STRING" id="1218108.GCA_000382425_03124"/>
<evidence type="ECO:0000313" key="3">
    <source>
        <dbReference type="Proteomes" id="UP000321245"/>
    </source>
</evidence>
<dbReference type="SUPFAM" id="SSF160113">
    <property type="entry name" value="YegP-like"/>
    <property type="match status" value="2"/>
</dbReference>
<evidence type="ECO:0000313" key="2">
    <source>
        <dbReference type="EMBL" id="GEM51993.1"/>
    </source>
</evidence>
<organism evidence="2 3">
    <name type="scientific">Empedobacter brevis NBRC 14943 = ATCC 43319</name>
    <dbReference type="NCBI Taxonomy" id="1218108"/>
    <lineage>
        <taxon>Bacteria</taxon>
        <taxon>Pseudomonadati</taxon>
        <taxon>Bacteroidota</taxon>
        <taxon>Flavobacteriia</taxon>
        <taxon>Flavobacteriales</taxon>
        <taxon>Weeksellaceae</taxon>
        <taxon>Empedobacter</taxon>
    </lineage>
</organism>
<dbReference type="Proteomes" id="UP000321245">
    <property type="component" value="Unassembled WGS sequence"/>
</dbReference>
<dbReference type="Pfam" id="PF07411">
    <property type="entry name" value="DUF1508"/>
    <property type="match status" value="2"/>
</dbReference>
<dbReference type="RefSeq" id="WP_019976594.1">
    <property type="nucleotide sequence ID" value="NZ_BJXC01000011.1"/>
</dbReference>
<dbReference type="AlphaFoldDB" id="A0A511NGR1"/>
<name>A0A511NGR1_9FLAO</name>
<dbReference type="PANTHER" id="PTHR40606:SF1">
    <property type="entry name" value="UPF0339 PROTEIN YEGP"/>
    <property type="match status" value="1"/>
</dbReference>
<feature type="domain" description="DUF1508" evidence="1">
    <location>
        <begin position="7"/>
        <end position="53"/>
    </location>
</feature>
<dbReference type="GeneID" id="84651175"/>
<reference evidence="2 3" key="1">
    <citation type="submission" date="2019-07" db="EMBL/GenBank/DDBJ databases">
        <title>Whole genome shotgun sequence of Empedobacter brevis NBRC 14943.</title>
        <authorList>
            <person name="Hosoyama A."/>
            <person name="Uohara A."/>
            <person name="Ohji S."/>
            <person name="Ichikawa N."/>
        </authorList>
    </citation>
    <scope>NUCLEOTIDE SEQUENCE [LARGE SCALE GENOMIC DNA]</scope>
    <source>
        <strain evidence="2 3">NBRC 14943</strain>
    </source>
</reference>
<comment type="caution">
    <text evidence="2">The sequence shown here is derived from an EMBL/GenBank/DDBJ whole genome shotgun (WGS) entry which is preliminary data.</text>
</comment>
<protein>
    <recommendedName>
        <fullName evidence="1">DUF1508 domain-containing protein</fullName>
    </recommendedName>
</protein>
<sequence>MFEIYQDKAGEYRFRLKAKNGQNILASEGYKQKASCENGIESVRKNSQDDAKFELKEGASGKWHFNLKASNGQIIGTSQSYETESGARNGIASVKTNALEASVKEVEG</sequence>
<accession>A0A511NGR1</accession>
<dbReference type="OrthoDB" id="9802792at2"/>
<dbReference type="InterPro" id="IPR051141">
    <property type="entry name" value="UPF0339_domain"/>
</dbReference>
<dbReference type="PANTHER" id="PTHR40606">
    <property type="match status" value="1"/>
</dbReference>
<feature type="domain" description="DUF1508" evidence="1">
    <location>
        <begin position="60"/>
        <end position="105"/>
    </location>
</feature>
<evidence type="ECO:0000259" key="1">
    <source>
        <dbReference type="Pfam" id="PF07411"/>
    </source>
</evidence>
<dbReference type="InterPro" id="IPR036913">
    <property type="entry name" value="YegP-like_sf"/>
</dbReference>
<gene>
    <name evidence="2" type="ORF">EB1_17830</name>
</gene>
<keyword evidence="3" id="KW-1185">Reference proteome</keyword>
<dbReference type="Gene3D" id="3.30.160.160">
    <property type="entry name" value="YegP-like"/>
    <property type="match status" value="2"/>
</dbReference>
<dbReference type="EMBL" id="BJXC01000011">
    <property type="protein sequence ID" value="GEM51993.1"/>
    <property type="molecule type" value="Genomic_DNA"/>
</dbReference>
<proteinExistence type="predicted"/>
<dbReference type="InterPro" id="IPR010879">
    <property type="entry name" value="DUF1508"/>
</dbReference>